<feature type="transmembrane region" description="Helical" evidence="1">
    <location>
        <begin position="21"/>
        <end position="41"/>
    </location>
</feature>
<feature type="transmembrane region" description="Helical" evidence="1">
    <location>
        <begin position="126"/>
        <end position="146"/>
    </location>
</feature>
<proteinExistence type="predicted"/>
<gene>
    <name evidence="2" type="ORF">ESB00_19490</name>
</gene>
<comment type="caution">
    <text evidence="2">The sequence shown here is derived from an EMBL/GenBank/DDBJ whole genome shotgun (WGS) entry which is preliminary data.</text>
</comment>
<evidence type="ECO:0000313" key="2">
    <source>
        <dbReference type="EMBL" id="RXK53867.1"/>
    </source>
</evidence>
<evidence type="ECO:0000256" key="1">
    <source>
        <dbReference type="SAM" id="Phobius"/>
    </source>
</evidence>
<organism evidence="2 3">
    <name type="scientific">Oleiharenicola lentus</name>
    <dbReference type="NCBI Taxonomy" id="2508720"/>
    <lineage>
        <taxon>Bacteria</taxon>
        <taxon>Pseudomonadati</taxon>
        <taxon>Verrucomicrobiota</taxon>
        <taxon>Opitutia</taxon>
        <taxon>Opitutales</taxon>
        <taxon>Opitutaceae</taxon>
        <taxon>Oleiharenicola</taxon>
    </lineage>
</organism>
<evidence type="ECO:0000313" key="3">
    <source>
        <dbReference type="Proteomes" id="UP000290218"/>
    </source>
</evidence>
<feature type="transmembrane region" description="Helical" evidence="1">
    <location>
        <begin position="368"/>
        <end position="386"/>
    </location>
</feature>
<name>A0A4Q1C647_9BACT</name>
<dbReference type="Proteomes" id="UP000290218">
    <property type="component" value="Unassembled WGS sequence"/>
</dbReference>
<feature type="transmembrane region" description="Helical" evidence="1">
    <location>
        <begin position="345"/>
        <end position="361"/>
    </location>
</feature>
<keyword evidence="1" id="KW-0472">Membrane</keyword>
<feature type="transmembrane region" description="Helical" evidence="1">
    <location>
        <begin position="198"/>
        <end position="223"/>
    </location>
</feature>
<dbReference type="OrthoDB" id="185652at2"/>
<sequence>MRARWKELLQSPTARAQAVRLGLVLAFVLAVSRFWSPYFGFTAFLQADAVTAENLPASLRDAPVFIHEKVGRYDGAYYAQIATDPLLRDPDLTVAVDAPGYRARRILLSALAWVAGGGEPVAALHAYAWLNLGCWILLAWLLAMILPAGGGWRATAAWCGVLLAGGTLGSVRLALTDLAAMLLLAGGLLLVERGRPRLAAACLGLAGLARETALLGAAMFWPADRPKLAAGARSAGLVVLAALPLVLWWSYLHWTVGASDAGSRNFSLPLSGWLEKWTELWRLTGTEQNRGLVFRGWLDGVALTMQAVFLVKFRDPASPWWRAGIAFVVLGSVLGPSVWEGLPGAYARVLLPVTLCFNVLAARRRAAVLWLLLGNLSVVGGVWSIAEVPGAPHQLTAARNGGLRYVLETDARWSVAEWNSEYRWAWCAEAGGLRVRTWPHRPTVRLELELRGVTPRDVEVWHAGRVVWSGRVGDRPGWISLPELPLERGRLDLELRSPEPAQAEGQDNTARRIGLACFGARVVD</sequence>
<dbReference type="RefSeq" id="WP_129049899.1">
    <property type="nucleotide sequence ID" value="NZ_SDHX01000002.1"/>
</dbReference>
<feature type="transmembrane region" description="Helical" evidence="1">
    <location>
        <begin position="235"/>
        <end position="254"/>
    </location>
</feature>
<keyword evidence="1" id="KW-1133">Transmembrane helix</keyword>
<reference evidence="2 3" key="1">
    <citation type="submission" date="2019-01" db="EMBL/GenBank/DDBJ databases">
        <title>Lacunisphaera sp. strain TWA-58.</title>
        <authorList>
            <person name="Chen W.-M."/>
        </authorList>
    </citation>
    <scope>NUCLEOTIDE SEQUENCE [LARGE SCALE GENOMIC DNA]</scope>
    <source>
        <strain evidence="2 3">TWA-58</strain>
    </source>
</reference>
<keyword evidence="3" id="KW-1185">Reference proteome</keyword>
<dbReference type="EMBL" id="SDHX01000002">
    <property type="protein sequence ID" value="RXK53867.1"/>
    <property type="molecule type" value="Genomic_DNA"/>
</dbReference>
<accession>A0A4Q1C647</accession>
<protein>
    <recommendedName>
        <fullName evidence="4">Glycosyltransferase RgtA/B/C/D-like domain-containing protein</fullName>
    </recommendedName>
</protein>
<feature type="transmembrane region" description="Helical" evidence="1">
    <location>
        <begin position="320"/>
        <end position="339"/>
    </location>
</feature>
<dbReference type="AlphaFoldDB" id="A0A4Q1C647"/>
<feature type="transmembrane region" description="Helical" evidence="1">
    <location>
        <begin position="158"/>
        <end position="186"/>
    </location>
</feature>
<keyword evidence="1" id="KW-0812">Transmembrane</keyword>
<evidence type="ECO:0008006" key="4">
    <source>
        <dbReference type="Google" id="ProtNLM"/>
    </source>
</evidence>